<feature type="region of interest" description="Disordered" evidence="1">
    <location>
        <begin position="354"/>
        <end position="374"/>
    </location>
</feature>
<organism evidence="2 3">
    <name type="scientific">Nocardia vulneris</name>
    <dbReference type="NCBI Taxonomy" id="1141657"/>
    <lineage>
        <taxon>Bacteria</taxon>
        <taxon>Bacillati</taxon>
        <taxon>Actinomycetota</taxon>
        <taxon>Actinomycetes</taxon>
        <taxon>Mycobacteriales</taxon>
        <taxon>Nocardiaceae</taxon>
        <taxon>Nocardia</taxon>
    </lineage>
</organism>
<evidence type="ECO:0008006" key="4">
    <source>
        <dbReference type="Google" id="ProtNLM"/>
    </source>
</evidence>
<dbReference type="EMBL" id="JNFP01000083">
    <property type="protein sequence ID" value="KIA60030.1"/>
    <property type="molecule type" value="Genomic_DNA"/>
</dbReference>
<reference evidence="2 3" key="1">
    <citation type="journal article" date="2014" name="Int. J. Syst. Evol. Microbiol.">
        <title>Nocardia vulneris sp. nov., isolated from wounds of human patients in North America.</title>
        <authorList>
            <person name="Lasker B.A."/>
            <person name="Bell M."/>
            <person name="Klenk H.P."/>
            <person name="Sproer C."/>
            <person name="Schumann C."/>
            <person name="Schumann P."/>
            <person name="Brown J.M."/>
        </authorList>
    </citation>
    <scope>NUCLEOTIDE SEQUENCE [LARGE SCALE GENOMIC DNA]</scope>
    <source>
        <strain evidence="2 3">W9851</strain>
    </source>
</reference>
<feature type="compositionally biased region" description="Low complexity" evidence="1">
    <location>
        <begin position="365"/>
        <end position="374"/>
    </location>
</feature>
<gene>
    <name evidence="2" type="ORF">FG87_39630</name>
</gene>
<comment type="caution">
    <text evidence="2">The sequence shown here is derived from an EMBL/GenBank/DDBJ whole genome shotgun (WGS) entry which is preliminary data.</text>
</comment>
<protein>
    <recommendedName>
        <fullName evidence="4">Peptidoglycan-binding protein</fullName>
    </recommendedName>
</protein>
<evidence type="ECO:0000313" key="3">
    <source>
        <dbReference type="Proteomes" id="UP000031364"/>
    </source>
</evidence>
<dbReference type="RefSeq" id="WP_043681634.1">
    <property type="nucleotide sequence ID" value="NZ_BDCI01000042.1"/>
</dbReference>
<sequence length="941" mass="103216">MKVDFKQFEGTLPYSSQLYGVYQPLLGWKSKRLQRRFQAALSSVGEGALIQAAAGIVPVVRPDPGPHVSGDGPDDPAALANPLIVSLGAAAPATATNAADALDSVFASVLREQLKPYGRNEITKWRPLFTPEQLQKTLDIATKRVTSAHLTAVRALDRVTPADAAVDDALLLNKLNRESVVAGSVHALNQQDQVGTLSQLFFADPDQKVAPTDVGGLLDPLNTLDPTHGGLSQVSLSPIGTVHLFRQYFFEFASFLGTPVQHVWLSPGGTVELIEVSTRKTTVDKLTEIALEQIQKTDTSTMTQEELSDAVREENQQNSKLGYGATASASGGVGSVFTAQGSTSLNFELDTSLKQAKEQTHKQTRQQTQSASSQIKSNFKSTLRVVTETTDTSSKRYVLQNTTDRLVNYELRRKMRQVGVQLQDLGTQLCWQTYVDDPGAELGVAKLVHIAEPPDLGRVQPPQLIPVPEPEVKDAPVSLNIEWFFEDRKYGFVGIGGKLQLVPPRSGYLFDRAEVVVTSGEHWAWGYQIGDSQEVDDGASGKEKSVTSIIVGVTTAPGGLETDEHPKFTLQVTPIWRPSKKLIKDIATKNEAKIAEVDAEKTRLAQEAYITAARDRVKAASSIAPRPYAELREEERIVVFRNLIRQLTKEVGLDGEKPQVRHVVAELIQAMFDTDSMLYFVAPEWWIPRVRQRKIFNWTVAEQSPQNIGLDGAFPDFDKKQTVSWGGANAHRPDNYYITEDSTPARLGSSLGWVLQLDGDNSRNAFLNAPWVKAVVPVRPGKELAAVNWLQRNAVEGTDGLDDLYQAGSAAAAKQVLDSLKAYAWPAGSPQRQRYDTITAAELTIRDAIAYLAIRINAKYQTSLQKVKDPGDPTVSYLPTDKVYETGFDHLQGGFEAAGSKPFAVFDEWIEVMPTDQIVAVEVKYDPRTGQQLPPGPFPAV</sequence>
<accession>A0ABR4Z3Y7</accession>
<evidence type="ECO:0000256" key="1">
    <source>
        <dbReference type="SAM" id="MobiDB-lite"/>
    </source>
</evidence>
<name>A0ABR4Z3Y7_9NOCA</name>
<evidence type="ECO:0000313" key="2">
    <source>
        <dbReference type="EMBL" id="KIA60030.1"/>
    </source>
</evidence>
<proteinExistence type="predicted"/>
<dbReference type="Proteomes" id="UP000031364">
    <property type="component" value="Unassembled WGS sequence"/>
</dbReference>
<keyword evidence="3" id="KW-1185">Reference proteome</keyword>